<dbReference type="EMBL" id="LT598479">
    <property type="protein sequence ID" value="SCU83580.1"/>
    <property type="molecule type" value="Genomic_DNA"/>
</dbReference>
<dbReference type="Proteomes" id="UP000191144">
    <property type="component" value="Chromosome C"/>
</dbReference>
<comment type="similarity">
    <text evidence="2">Belongs to the MNN1/MNT family.</text>
</comment>
<keyword evidence="7 10" id="KW-1133">Transmembrane helix</keyword>
<dbReference type="GO" id="GO:0005794">
    <property type="term" value="C:Golgi apparatus"/>
    <property type="evidence" value="ECO:0007669"/>
    <property type="project" value="TreeGrafter"/>
</dbReference>
<dbReference type="Pfam" id="PF11051">
    <property type="entry name" value="Mannosyl_trans3"/>
    <property type="match status" value="1"/>
</dbReference>
<keyword evidence="4" id="KW-0808">Transferase</keyword>
<evidence type="ECO:0000256" key="7">
    <source>
        <dbReference type="ARBA" id="ARBA00022989"/>
    </source>
</evidence>
<keyword evidence="9" id="KW-0325">Glycoprotein</keyword>
<evidence type="ECO:0000256" key="2">
    <source>
        <dbReference type="ARBA" id="ARBA00009105"/>
    </source>
</evidence>
<dbReference type="OrthoDB" id="430354at2759"/>
<proteinExistence type="inferred from homology"/>
<gene>
    <name evidence="11" type="ORF">LAME_0C05710G</name>
</gene>
<dbReference type="GO" id="GO:0000033">
    <property type="term" value="F:alpha-1,3-mannosyltransferase activity"/>
    <property type="evidence" value="ECO:0007669"/>
    <property type="project" value="TreeGrafter"/>
</dbReference>
<accession>A0A1G4J235</accession>
<keyword evidence="12" id="KW-1185">Reference proteome</keyword>
<evidence type="ECO:0000256" key="8">
    <source>
        <dbReference type="ARBA" id="ARBA00023136"/>
    </source>
</evidence>
<evidence type="ECO:0000256" key="3">
    <source>
        <dbReference type="ARBA" id="ARBA00022676"/>
    </source>
</evidence>
<organism evidence="11 12">
    <name type="scientific">Lachancea meyersii CBS 8951</name>
    <dbReference type="NCBI Taxonomy" id="1266667"/>
    <lineage>
        <taxon>Eukaryota</taxon>
        <taxon>Fungi</taxon>
        <taxon>Dikarya</taxon>
        <taxon>Ascomycota</taxon>
        <taxon>Saccharomycotina</taxon>
        <taxon>Saccharomycetes</taxon>
        <taxon>Saccharomycetales</taxon>
        <taxon>Saccharomycetaceae</taxon>
        <taxon>Lachancea</taxon>
    </lineage>
</organism>
<evidence type="ECO:0000256" key="9">
    <source>
        <dbReference type="ARBA" id="ARBA00023180"/>
    </source>
</evidence>
<evidence type="ECO:0000256" key="1">
    <source>
        <dbReference type="ARBA" id="ARBA00004606"/>
    </source>
</evidence>
<dbReference type="GO" id="GO:0006493">
    <property type="term" value="P:protein O-linked glycosylation"/>
    <property type="evidence" value="ECO:0007669"/>
    <property type="project" value="TreeGrafter"/>
</dbReference>
<evidence type="ECO:0000313" key="11">
    <source>
        <dbReference type="EMBL" id="SCU83580.1"/>
    </source>
</evidence>
<keyword evidence="8 10" id="KW-0472">Membrane</keyword>
<evidence type="ECO:0000256" key="10">
    <source>
        <dbReference type="SAM" id="Phobius"/>
    </source>
</evidence>
<keyword evidence="3" id="KW-0328">Glycosyltransferase</keyword>
<sequence>MIRRLLHSLRKHQIPLPSARMAVKVMLPVLAIVAVMVIYIQAAKLGQYTKLSQYNPYAKSHGSPSLSASGFLSPSDFTHIDPNQFGKLPDENLYSPMQLIPKFNSDMHERYKASWDLLGRGHRFKQFEDLSEQAQCYFYFHKVYALRPNWSNDYDKWDFVINDDNLASEDVDDTTRDLLLNHRQEQAMALGTERMRMYDKCFVSEMAEKVDMAKIFSTMQQADPSVGSNLQWDFEKRMWPFLRDYNKSTFENLIPNFIGPSGKTLEHGYLPNIGSNHREEDDIAGATKYVYDEKHSFMWNWNHMSAMVAPKGIVLSFGDEQLELAAKLMAHFRFTGNELPIQVVTKGDISRETIDAVLRIARSDDIEFPQTDYHNAKNVKQTVWFVDVSPTLDPLVKDSFDRFKNKWLAAGLNLFQEYIFLDTDAINYVDMSYFFEKTDYVNTGTLFFKDRFLDETIADKKCPAMVETLVPTYQEEYYFNHFPAVSSDYVEEQCERLLEPKEKTFKDYFFGMKKHQMDSGLVVMDKDSHIVPLMISLMMHMTSKLGGCSYGDKEFFWLGFYISGHDYSFHSSRPGASGVLIHDAKVNKQLKQRKSEVCSITISHLDEHQGLLWVNGGAQNCKFDVAKQDWESQDLQMSSRFTSFEDMQKEYRGPVKMEAGIIPAEKQGAWGKPDQRCKGYYYCARYESQNKPYYFNKVHEKGKTVMFGPEQKDKYNSINKVWVHNYL</sequence>
<comment type="subcellular location">
    <subcellularLocation>
        <location evidence="1">Membrane</location>
        <topology evidence="1">Single-pass type II membrane protein</topology>
    </subcellularLocation>
</comment>
<evidence type="ECO:0000256" key="6">
    <source>
        <dbReference type="ARBA" id="ARBA00022968"/>
    </source>
</evidence>
<protein>
    <submittedName>
        <fullName evidence="11">LAME_0C05710g1_1</fullName>
    </submittedName>
</protein>
<evidence type="ECO:0000256" key="5">
    <source>
        <dbReference type="ARBA" id="ARBA00022692"/>
    </source>
</evidence>
<dbReference type="SUPFAM" id="SSF53448">
    <property type="entry name" value="Nucleotide-diphospho-sugar transferases"/>
    <property type="match status" value="1"/>
</dbReference>
<dbReference type="InterPro" id="IPR022751">
    <property type="entry name" value="Alpha_mannosyltransferase"/>
</dbReference>
<reference evidence="12" key="1">
    <citation type="submission" date="2016-03" db="EMBL/GenBank/DDBJ databases">
        <authorList>
            <person name="Devillers Hugo."/>
        </authorList>
    </citation>
    <scope>NUCLEOTIDE SEQUENCE [LARGE SCALE GENOMIC DNA]</scope>
</reference>
<keyword evidence="5 10" id="KW-0812">Transmembrane</keyword>
<evidence type="ECO:0000256" key="4">
    <source>
        <dbReference type="ARBA" id="ARBA00022679"/>
    </source>
</evidence>
<dbReference type="AlphaFoldDB" id="A0A1G4J235"/>
<evidence type="ECO:0000313" key="12">
    <source>
        <dbReference type="Proteomes" id="UP000191144"/>
    </source>
</evidence>
<keyword evidence="6" id="KW-0735">Signal-anchor</keyword>
<dbReference type="PANTHER" id="PTHR31392:SF1">
    <property type="entry name" value="ALPHA-1,3-MANNOSYLTRANSFERASE MNN1-RELATED"/>
    <property type="match status" value="1"/>
</dbReference>
<dbReference type="InterPro" id="IPR029044">
    <property type="entry name" value="Nucleotide-diphossugar_trans"/>
</dbReference>
<dbReference type="GO" id="GO:0016020">
    <property type="term" value="C:membrane"/>
    <property type="evidence" value="ECO:0007669"/>
    <property type="project" value="UniProtKB-SubCell"/>
</dbReference>
<dbReference type="PANTHER" id="PTHR31392">
    <property type="entry name" value="ALPHA-1,3-MANNOSYLTRANSFERASE MNN1-RELATED"/>
    <property type="match status" value="1"/>
</dbReference>
<name>A0A1G4J235_9SACH</name>
<feature type="transmembrane region" description="Helical" evidence="10">
    <location>
        <begin position="21"/>
        <end position="42"/>
    </location>
</feature>